<dbReference type="Gene3D" id="3.40.50.150">
    <property type="entry name" value="Vaccinia Virus protein VP39"/>
    <property type="match status" value="1"/>
</dbReference>
<proteinExistence type="predicted"/>
<dbReference type="InterPro" id="IPR013216">
    <property type="entry name" value="Methyltransf_11"/>
</dbReference>
<reference evidence="2 3" key="1">
    <citation type="journal article" date="2015" name="Biotechnol. Bioeng.">
        <title>Genome sequence and phenotypic characterization of Caulobacter segnis.</title>
        <authorList>
            <person name="Patel S."/>
            <person name="Fletcher B."/>
            <person name="Scott D.C."/>
            <person name="Ely B."/>
        </authorList>
    </citation>
    <scope>NUCLEOTIDE SEQUENCE [LARGE SCALE GENOMIC DNA]</scope>
    <source>
        <strain evidence="2 3">TK0059</strain>
    </source>
</reference>
<dbReference type="Proteomes" id="UP000240527">
    <property type="component" value="Chromosome"/>
</dbReference>
<dbReference type="EMBL" id="CP027850">
    <property type="protein sequence ID" value="AVQ01512.1"/>
    <property type="molecule type" value="Genomic_DNA"/>
</dbReference>
<dbReference type="InterPro" id="IPR029063">
    <property type="entry name" value="SAM-dependent_MTases_sf"/>
</dbReference>
<name>A0ABN5IRJ5_9CAUL</name>
<sequence>MPYSDTVFDRHVESLIGRMKPASVLDIGPGAGKYGRMIQSLRAEGVPIGHLAAIEIDNSYIEQFGLREIYDVIQLGDATTLPDVGPDASWDLVILGDVLEHFRKSRGVDLIDYLYYRTKYLLLLIPIDYVQGAWEGHHAEAHISTWIPEDFARYKARCVTSNAGSGCEIMLVLINGLQAKAETDLIFADADVEIA</sequence>
<protein>
    <recommendedName>
        <fullName evidence="1">Methyltransferase type 11 domain-containing protein</fullName>
    </recommendedName>
</protein>
<keyword evidence="3" id="KW-1185">Reference proteome</keyword>
<gene>
    <name evidence="2" type="ORF">B7G68_06370</name>
</gene>
<evidence type="ECO:0000313" key="2">
    <source>
        <dbReference type="EMBL" id="AVQ01512.1"/>
    </source>
</evidence>
<accession>A0ABN5IRJ5</accession>
<feature type="domain" description="Methyltransferase type 11" evidence="1">
    <location>
        <begin position="25"/>
        <end position="103"/>
    </location>
</feature>
<organism evidence="2 3">
    <name type="scientific">Caulobacter segnis</name>
    <dbReference type="NCBI Taxonomy" id="88688"/>
    <lineage>
        <taxon>Bacteria</taxon>
        <taxon>Pseudomonadati</taxon>
        <taxon>Pseudomonadota</taxon>
        <taxon>Alphaproteobacteria</taxon>
        <taxon>Caulobacterales</taxon>
        <taxon>Caulobacteraceae</taxon>
        <taxon>Caulobacter</taxon>
    </lineage>
</organism>
<dbReference type="RefSeq" id="WP_013078406.1">
    <property type="nucleotide sequence ID" value="NZ_CP027850.1"/>
</dbReference>
<dbReference type="Pfam" id="PF08241">
    <property type="entry name" value="Methyltransf_11"/>
    <property type="match status" value="1"/>
</dbReference>
<evidence type="ECO:0000259" key="1">
    <source>
        <dbReference type="Pfam" id="PF08241"/>
    </source>
</evidence>
<evidence type="ECO:0000313" key="3">
    <source>
        <dbReference type="Proteomes" id="UP000240527"/>
    </source>
</evidence>
<dbReference type="SUPFAM" id="SSF53335">
    <property type="entry name" value="S-adenosyl-L-methionine-dependent methyltransferases"/>
    <property type="match status" value="1"/>
</dbReference>